<accession>A0ABT2DYX7</accession>
<dbReference type="PANTHER" id="PTHR43462">
    <property type="entry name" value="ALANYL-TRNA EDITING PROTEIN"/>
    <property type="match status" value="1"/>
</dbReference>
<evidence type="ECO:0000313" key="2">
    <source>
        <dbReference type="Proteomes" id="UP001205357"/>
    </source>
</evidence>
<comment type="caution">
    <text evidence="1">The sequence shown here is derived from an EMBL/GenBank/DDBJ whole genome shotgun (WGS) entry which is preliminary data.</text>
</comment>
<dbReference type="RefSeq" id="WP_258987419.1">
    <property type="nucleotide sequence ID" value="NZ_JALIGE010000070.1"/>
</dbReference>
<dbReference type="InterPro" id="IPR018163">
    <property type="entry name" value="Thr/Ala-tRNA-synth_IIc_edit"/>
</dbReference>
<dbReference type="InterPro" id="IPR009000">
    <property type="entry name" value="Transl_B-barrel_sf"/>
</dbReference>
<sequence>MTERLYYTSDATEGRAQILRCEPDAEGRYAVELDRTLFHPQGGGQLADSGWIAGVAVESVMTRGDHVVHLLSQPLLPGEVSIEVDAAARLLHSRLHSAGHMIGQAGEQLGWQPIKAHHWPGEGRITFVARENSALPEASTLQAKIDGWVSENLPRRLSIEEGLRQVGFGELPAYPCGGTHVASLSALGEVVITQLKLKKGQMVVSYTLA</sequence>
<keyword evidence="2" id="KW-1185">Reference proteome</keyword>
<dbReference type="PANTHER" id="PTHR43462:SF2">
    <property type="entry name" value="THREONYL AND ALANYL TRNA SYNTHETASE SECOND ADDITIONAL DOMAIN-CONTAINING PROTEIN"/>
    <property type="match status" value="1"/>
</dbReference>
<dbReference type="Gene3D" id="2.40.30.130">
    <property type="match status" value="1"/>
</dbReference>
<dbReference type="Proteomes" id="UP001205357">
    <property type="component" value="Unassembled WGS sequence"/>
</dbReference>
<dbReference type="SUPFAM" id="SSF50447">
    <property type="entry name" value="Translation proteins"/>
    <property type="match status" value="1"/>
</dbReference>
<protein>
    <submittedName>
        <fullName evidence="1">Alanyl-tRNA editing protein</fullName>
    </submittedName>
</protein>
<dbReference type="SUPFAM" id="SSF55186">
    <property type="entry name" value="ThrRS/AlaRS common domain"/>
    <property type="match status" value="1"/>
</dbReference>
<proteinExistence type="predicted"/>
<gene>
    <name evidence="1" type="ORF">MUU47_06720</name>
</gene>
<organism evidence="1 2">
    <name type="scientific">Scandinavium hiltneri</name>
    <dbReference type="NCBI Taxonomy" id="2926519"/>
    <lineage>
        <taxon>Bacteria</taxon>
        <taxon>Pseudomonadati</taxon>
        <taxon>Pseudomonadota</taxon>
        <taxon>Gammaproteobacteria</taxon>
        <taxon>Enterobacterales</taxon>
        <taxon>Enterobacteriaceae</taxon>
        <taxon>Scandinavium</taxon>
    </lineage>
</organism>
<dbReference type="Gene3D" id="3.30.980.10">
    <property type="entry name" value="Threonyl-trna Synthetase, Chain A, domain 2"/>
    <property type="match status" value="1"/>
</dbReference>
<evidence type="ECO:0000313" key="1">
    <source>
        <dbReference type="EMBL" id="MCS2160825.1"/>
    </source>
</evidence>
<dbReference type="EMBL" id="JALIGE010000070">
    <property type="protein sequence ID" value="MCS2160825.1"/>
    <property type="molecule type" value="Genomic_DNA"/>
</dbReference>
<name>A0ABT2DYX7_9ENTR</name>
<reference evidence="1 2" key="1">
    <citation type="submission" date="2022-04" db="EMBL/GenBank/DDBJ databases">
        <title>Proposal of a three novel species of Scandinavium, Scandinavium hiltneri, Scandinavium manionii, Scandinavium tedordense.</title>
        <authorList>
            <person name="Maddock D.W."/>
            <person name="Brady C.L."/>
            <person name="Denman S."/>
            <person name="Arnold D."/>
        </authorList>
    </citation>
    <scope>NUCLEOTIDE SEQUENCE [LARGE SCALE GENOMIC DNA]</scope>
    <source>
        <strain evidence="1 2">H11S7</strain>
    </source>
</reference>
<dbReference type="InterPro" id="IPR051335">
    <property type="entry name" value="Alanyl-tRNA_Editing_Enzymes"/>
</dbReference>